<comment type="caution">
    <text evidence="2">The sequence shown here is derived from an EMBL/GenBank/DDBJ whole genome shotgun (WGS) entry which is preliminary data.</text>
</comment>
<dbReference type="EMBL" id="CAUYUJ010009502">
    <property type="protein sequence ID" value="CAK0826965.1"/>
    <property type="molecule type" value="Genomic_DNA"/>
</dbReference>
<dbReference type="Proteomes" id="UP001189429">
    <property type="component" value="Unassembled WGS sequence"/>
</dbReference>
<proteinExistence type="predicted"/>
<reference evidence="2" key="1">
    <citation type="submission" date="2023-10" db="EMBL/GenBank/DDBJ databases">
        <authorList>
            <person name="Chen Y."/>
            <person name="Shah S."/>
            <person name="Dougan E. K."/>
            <person name="Thang M."/>
            <person name="Chan C."/>
        </authorList>
    </citation>
    <scope>NUCLEOTIDE SEQUENCE [LARGE SCALE GENOMIC DNA]</scope>
</reference>
<evidence type="ECO:0000313" key="2">
    <source>
        <dbReference type="EMBL" id="CAK0826965.1"/>
    </source>
</evidence>
<evidence type="ECO:0000313" key="3">
    <source>
        <dbReference type="Proteomes" id="UP001189429"/>
    </source>
</evidence>
<feature type="chain" id="PRO_5046061986" description="Peptidylprolyl isomerase" evidence="1">
    <location>
        <begin position="19"/>
        <end position="338"/>
    </location>
</feature>
<sequence length="338" mass="35926">MAGMKLVTLALAAASAHAAAVQASPIGKVIEMLGDLEAKVIGEGEESHKVFAEFSEWCEDKARSLGFSIKTASGEIASLKATIAKEGSNIDGFNTKIEELAAELALDTADLKAATEIRAKEQSDFAAEEAELSDVVGTLERAIGILEKEMAKGAGASMLQMAGEGGVVGALRAMVQASLLSTADEKKLAALVQGDFSRHRRRDARVVQPAQFGGPRGRGEGRQLLHSMFGVRQCVLERIGFEERCEVMGSRCSTASNAQHVVDVGDLHRPRPPQGQTSDQHVAAPRSSSFLVGHFVQVTISAGKKQPVNIKRCFADGAPKDCPPFLVMCGTLLKRFVV</sequence>
<gene>
    <name evidence="2" type="ORF">PCOR1329_LOCUS26615</name>
</gene>
<organism evidence="2 3">
    <name type="scientific">Prorocentrum cordatum</name>
    <dbReference type="NCBI Taxonomy" id="2364126"/>
    <lineage>
        <taxon>Eukaryota</taxon>
        <taxon>Sar</taxon>
        <taxon>Alveolata</taxon>
        <taxon>Dinophyceae</taxon>
        <taxon>Prorocentrales</taxon>
        <taxon>Prorocentraceae</taxon>
        <taxon>Prorocentrum</taxon>
    </lineage>
</organism>
<accession>A0ABN9S5F4</accession>
<keyword evidence="1" id="KW-0732">Signal</keyword>
<evidence type="ECO:0000256" key="1">
    <source>
        <dbReference type="SAM" id="SignalP"/>
    </source>
</evidence>
<keyword evidence="3" id="KW-1185">Reference proteome</keyword>
<evidence type="ECO:0008006" key="4">
    <source>
        <dbReference type="Google" id="ProtNLM"/>
    </source>
</evidence>
<name>A0ABN9S5F4_9DINO</name>
<protein>
    <recommendedName>
        <fullName evidence="4">Peptidylprolyl isomerase</fullName>
    </recommendedName>
</protein>
<feature type="signal peptide" evidence="1">
    <location>
        <begin position="1"/>
        <end position="18"/>
    </location>
</feature>